<feature type="compositionally biased region" description="Polar residues" evidence="7">
    <location>
        <begin position="448"/>
        <end position="461"/>
    </location>
</feature>
<sequence>MQQQQSGGGPQFLAEMDATRPQVLVDPTQPPPPPQQQQQQLAVEIPSPISSRPPPPPPPPPAAASFDELGSAVSGAVGFPDDEEAERGGPSGSRWPRQETLALLEIRSEMDAVFREATFKGPLWEEISRKLAELGYKRNAKKCKEKFENVHKYYKRTKDGRAGRQDGKTYRFFTQLEALHGGSGGGDATASTAIAAPPLTAAPPTTFSFTTASMSAPPAATRIQPFPVSSVAPSLLSTPTRLVPELGAPPRISSSAAFAAAAAGISFSSNSLTSSTSDSDSDEEMEESGGNAEARKRKRTSSGSARRQMMAFFEGLMKQVMERQEAMQQRFLEAIEKREQERTKREEAWFLQEMGRLSREQELLVQERAMAASRDTAVISYIQKITGQSIPLPPFSSLVPASSHTSHNPPPPAPPPPANPQQPPPSILKHEAKRPAQVVTDGLRPQASPATQLTPITSEPQESPGPGSGTGFEQGASSSRWPKAEVHALINLRSGLESRYQEGGPKGPLWEEISAEMQRLGYNRNPKRCKEKWENINKYFKKVKESNKKRSEDSKTCPYFVELDALYRRKQLGNAGGISSLGAQQQEPFNTDPGTSQTAKEQLPLPLDPRLPQEQGKDEETNGGNSDTGGVVHVPTSNGGHTPSCFMDGGLTNKVSNAASPLDHSHIDACHTFRLFLDLKPEDIVTELIMEQRQHQGLEDVDDETESENTYPDDDQHPDDEADDEDSKQQYRIQFQRSTGGNGIVATTTTAAAAAASGSSFLAMVQ</sequence>
<dbReference type="GO" id="GO:0003677">
    <property type="term" value="F:DNA binding"/>
    <property type="evidence" value="ECO:0007669"/>
    <property type="project" value="UniProtKB-KW"/>
</dbReference>
<keyword evidence="5" id="KW-0804">Transcription</keyword>
<feature type="compositionally biased region" description="Gly residues" evidence="7">
    <location>
        <begin position="1"/>
        <end position="10"/>
    </location>
</feature>
<evidence type="ECO:0000256" key="3">
    <source>
        <dbReference type="ARBA" id="ARBA00023015"/>
    </source>
</evidence>
<gene>
    <name evidence="9" type="ORF">ZIOFF_028599</name>
</gene>
<keyword evidence="2" id="KW-0677">Repeat</keyword>
<evidence type="ECO:0000256" key="7">
    <source>
        <dbReference type="SAM" id="MobiDB-lite"/>
    </source>
</evidence>
<feature type="compositionally biased region" description="Acidic residues" evidence="7">
    <location>
        <begin position="699"/>
        <end position="726"/>
    </location>
</feature>
<evidence type="ECO:0000313" key="9">
    <source>
        <dbReference type="EMBL" id="KAG6510574.1"/>
    </source>
</evidence>
<feature type="domain" description="Myb-like" evidence="8">
    <location>
        <begin position="473"/>
        <end position="537"/>
    </location>
</feature>
<feature type="compositionally biased region" description="Low complexity" evidence="7">
    <location>
        <begin position="36"/>
        <end position="50"/>
    </location>
</feature>
<dbReference type="EMBL" id="JACMSC010000008">
    <property type="protein sequence ID" value="KAG6510574.1"/>
    <property type="molecule type" value="Genomic_DNA"/>
</dbReference>
<evidence type="ECO:0000256" key="5">
    <source>
        <dbReference type="ARBA" id="ARBA00023163"/>
    </source>
</evidence>
<keyword evidence="3" id="KW-0805">Transcription regulation</keyword>
<dbReference type="FunFam" id="1.10.10.60:FF:000061">
    <property type="entry name" value="Trihelix transcription factor GT-2"/>
    <property type="match status" value="1"/>
</dbReference>
<evidence type="ECO:0000313" key="10">
    <source>
        <dbReference type="Proteomes" id="UP000734854"/>
    </source>
</evidence>
<dbReference type="GO" id="GO:0005634">
    <property type="term" value="C:nucleus"/>
    <property type="evidence" value="ECO:0007669"/>
    <property type="project" value="UniProtKB-SubCell"/>
</dbReference>
<dbReference type="Proteomes" id="UP000734854">
    <property type="component" value="Unassembled WGS sequence"/>
</dbReference>
<dbReference type="InterPro" id="IPR044822">
    <property type="entry name" value="Myb_DNA-bind_4"/>
</dbReference>
<accession>A0A8J5GZX1</accession>
<proteinExistence type="predicted"/>
<name>A0A8J5GZX1_ZINOF</name>
<dbReference type="GO" id="GO:0006355">
    <property type="term" value="P:regulation of DNA-templated transcription"/>
    <property type="evidence" value="ECO:0007669"/>
    <property type="project" value="UniProtKB-ARBA"/>
</dbReference>
<dbReference type="Gene3D" id="1.10.10.60">
    <property type="entry name" value="Homeodomain-like"/>
    <property type="match status" value="2"/>
</dbReference>
<evidence type="ECO:0000256" key="2">
    <source>
        <dbReference type="ARBA" id="ARBA00022737"/>
    </source>
</evidence>
<dbReference type="PANTHER" id="PTHR21654">
    <property type="entry name" value="FI21293P1"/>
    <property type="match status" value="1"/>
</dbReference>
<feature type="compositionally biased region" description="Pro residues" evidence="7">
    <location>
        <begin position="408"/>
        <end position="426"/>
    </location>
</feature>
<feature type="compositionally biased region" description="Polar residues" evidence="7">
    <location>
        <begin position="581"/>
        <end position="600"/>
    </location>
</feature>
<feature type="region of interest" description="Disordered" evidence="7">
    <location>
        <begin position="577"/>
        <end position="641"/>
    </location>
</feature>
<dbReference type="FunFam" id="1.10.10.60:FF:000092">
    <property type="entry name" value="Trihelix transcription factor GT-2"/>
    <property type="match status" value="1"/>
</dbReference>
<feature type="compositionally biased region" description="Low complexity" evidence="7">
    <location>
        <begin position="603"/>
        <end position="612"/>
    </location>
</feature>
<keyword evidence="10" id="KW-1185">Reference proteome</keyword>
<protein>
    <recommendedName>
        <fullName evidence="8">Myb-like domain-containing protein</fullName>
    </recommendedName>
</protein>
<feature type="region of interest" description="Disordered" evidence="7">
    <location>
        <begin position="269"/>
        <end position="306"/>
    </location>
</feature>
<comment type="subcellular location">
    <subcellularLocation>
        <location evidence="1">Nucleus</location>
    </subcellularLocation>
</comment>
<feature type="region of interest" description="Disordered" evidence="7">
    <location>
        <begin position="693"/>
        <end position="730"/>
    </location>
</feature>
<dbReference type="PROSITE" id="PS50090">
    <property type="entry name" value="MYB_LIKE"/>
    <property type="match status" value="2"/>
</dbReference>
<feature type="compositionally biased region" description="Low complexity" evidence="7">
    <location>
        <begin position="269"/>
        <end position="278"/>
    </location>
</feature>
<evidence type="ECO:0000256" key="1">
    <source>
        <dbReference type="ARBA" id="ARBA00004123"/>
    </source>
</evidence>
<dbReference type="CDD" id="cd12203">
    <property type="entry name" value="GT1"/>
    <property type="match status" value="2"/>
</dbReference>
<evidence type="ECO:0000259" key="8">
    <source>
        <dbReference type="PROSITE" id="PS50090"/>
    </source>
</evidence>
<comment type="caution">
    <text evidence="9">The sequence shown here is derived from an EMBL/GenBank/DDBJ whole genome shotgun (WGS) entry which is preliminary data.</text>
</comment>
<evidence type="ECO:0000256" key="4">
    <source>
        <dbReference type="ARBA" id="ARBA00023125"/>
    </source>
</evidence>
<dbReference type="SMART" id="SM00717">
    <property type="entry name" value="SANT"/>
    <property type="match status" value="2"/>
</dbReference>
<feature type="region of interest" description="Disordered" evidence="7">
    <location>
        <begin position="1"/>
        <end position="98"/>
    </location>
</feature>
<evidence type="ECO:0000256" key="6">
    <source>
        <dbReference type="ARBA" id="ARBA00023242"/>
    </source>
</evidence>
<organism evidence="9 10">
    <name type="scientific">Zingiber officinale</name>
    <name type="common">Ginger</name>
    <name type="synonym">Amomum zingiber</name>
    <dbReference type="NCBI Taxonomy" id="94328"/>
    <lineage>
        <taxon>Eukaryota</taxon>
        <taxon>Viridiplantae</taxon>
        <taxon>Streptophyta</taxon>
        <taxon>Embryophyta</taxon>
        <taxon>Tracheophyta</taxon>
        <taxon>Spermatophyta</taxon>
        <taxon>Magnoliopsida</taxon>
        <taxon>Liliopsida</taxon>
        <taxon>Zingiberales</taxon>
        <taxon>Zingiberaceae</taxon>
        <taxon>Zingiber</taxon>
    </lineage>
</organism>
<reference evidence="9 10" key="1">
    <citation type="submission" date="2020-08" db="EMBL/GenBank/DDBJ databases">
        <title>Plant Genome Project.</title>
        <authorList>
            <person name="Zhang R.-G."/>
        </authorList>
    </citation>
    <scope>NUCLEOTIDE SEQUENCE [LARGE SCALE GENOMIC DNA]</scope>
    <source>
        <tissue evidence="9">Rhizome</tissue>
    </source>
</reference>
<keyword evidence="4" id="KW-0238">DNA-binding</keyword>
<keyword evidence="6" id="KW-0539">Nucleus</keyword>
<feature type="compositionally biased region" description="Pro residues" evidence="7">
    <location>
        <begin position="51"/>
        <end position="62"/>
    </location>
</feature>
<feature type="region of interest" description="Disordered" evidence="7">
    <location>
        <begin position="396"/>
        <end position="480"/>
    </location>
</feature>
<dbReference type="PANTHER" id="PTHR21654:SF84">
    <property type="entry name" value="SI:DKEY-66I24.7"/>
    <property type="match status" value="1"/>
</dbReference>
<feature type="domain" description="Myb-like" evidence="8">
    <location>
        <begin position="87"/>
        <end position="151"/>
    </location>
</feature>
<dbReference type="InterPro" id="IPR001005">
    <property type="entry name" value="SANT/Myb"/>
</dbReference>
<dbReference type="Pfam" id="PF13837">
    <property type="entry name" value="Myb_DNA-bind_4"/>
    <property type="match status" value="2"/>
</dbReference>
<dbReference type="AlphaFoldDB" id="A0A8J5GZX1"/>